<protein>
    <submittedName>
        <fullName evidence="3">Uncharacterized protein</fullName>
    </submittedName>
</protein>
<evidence type="ECO:0000313" key="3">
    <source>
        <dbReference type="EMBL" id="STZ53103.1"/>
    </source>
</evidence>
<dbReference type="AlphaFoldDB" id="A0A378SZP5"/>
<feature type="transmembrane region" description="Helical" evidence="2">
    <location>
        <begin position="31"/>
        <end position="54"/>
    </location>
</feature>
<name>A0A378SZP5_9MYCO</name>
<gene>
    <name evidence="3" type="ORF">NCTC4524_00716</name>
</gene>
<feature type="transmembrane region" description="Helical" evidence="2">
    <location>
        <begin position="7"/>
        <end position="25"/>
    </location>
</feature>
<feature type="region of interest" description="Disordered" evidence="1">
    <location>
        <begin position="143"/>
        <end position="165"/>
    </location>
</feature>
<evidence type="ECO:0000256" key="2">
    <source>
        <dbReference type="SAM" id="Phobius"/>
    </source>
</evidence>
<keyword evidence="2" id="KW-0812">Transmembrane</keyword>
<dbReference type="STRING" id="1796.ABW05_23565"/>
<evidence type="ECO:0000313" key="4">
    <source>
        <dbReference type="Proteomes" id="UP000254945"/>
    </source>
</evidence>
<feature type="compositionally biased region" description="Pro residues" evidence="1">
    <location>
        <begin position="144"/>
        <end position="156"/>
    </location>
</feature>
<evidence type="ECO:0000256" key="1">
    <source>
        <dbReference type="SAM" id="MobiDB-lite"/>
    </source>
</evidence>
<organism evidence="3 4">
    <name type="scientific">Mycolicibacterium senegalense</name>
    <dbReference type="NCBI Taxonomy" id="1796"/>
    <lineage>
        <taxon>Bacteria</taxon>
        <taxon>Bacillati</taxon>
        <taxon>Actinomycetota</taxon>
        <taxon>Actinomycetes</taxon>
        <taxon>Mycobacteriales</taxon>
        <taxon>Mycobacteriaceae</taxon>
        <taxon>Mycolicibacterium</taxon>
    </lineage>
</organism>
<keyword evidence="2" id="KW-1133">Transmembrane helix</keyword>
<reference evidence="3 4" key="1">
    <citation type="submission" date="2018-06" db="EMBL/GenBank/DDBJ databases">
        <authorList>
            <consortium name="Pathogen Informatics"/>
            <person name="Doyle S."/>
        </authorList>
    </citation>
    <scope>NUCLEOTIDE SEQUENCE [LARGE SCALE GENOMIC DNA]</scope>
    <source>
        <strain evidence="3 4">NCTC4524</strain>
    </source>
</reference>
<keyword evidence="2" id="KW-0472">Membrane</keyword>
<accession>A0A378SZP5</accession>
<sequence>MSELRQAIPDLATPVNIGLLLWMAIGRGLFVPLGWMTVFVVLVSPLLVICLVITTRQMHRLPDRELTSGAARAHVVLWSAMFLFGLTCVDGGDSGPTYSVLMKVLGRAPGAETANSVLWTCSIIAGPVAWFVLQSRLSRSLATTPPPHAPGYPGPGPVIDQNRPD</sequence>
<feature type="transmembrane region" description="Helical" evidence="2">
    <location>
        <begin position="113"/>
        <end position="133"/>
    </location>
</feature>
<dbReference type="Proteomes" id="UP000254945">
    <property type="component" value="Unassembled WGS sequence"/>
</dbReference>
<proteinExistence type="predicted"/>
<dbReference type="EMBL" id="UGQQ01000001">
    <property type="protein sequence ID" value="STZ53103.1"/>
    <property type="molecule type" value="Genomic_DNA"/>
</dbReference>
<dbReference type="RefSeq" id="WP_036394608.1">
    <property type="nucleotide sequence ID" value="NZ_CP081000.1"/>
</dbReference>
<feature type="transmembrane region" description="Helical" evidence="2">
    <location>
        <begin position="75"/>
        <end position="93"/>
    </location>
</feature>